<evidence type="ECO:0000256" key="3">
    <source>
        <dbReference type="ARBA" id="ARBA00022491"/>
    </source>
</evidence>
<dbReference type="OrthoDB" id="5318at2759"/>
<dbReference type="InterPro" id="IPR015633">
    <property type="entry name" value="E2F"/>
</dbReference>
<evidence type="ECO:0000256" key="8">
    <source>
        <dbReference type="ARBA" id="ARBA00023306"/>
    </source>
</evidence>
<dbReference type="SUPFAM" id="SSF46785">
    <property type="entry name" value="Winged helix' DNA-binding domain"/>
    <property type="match status" value="2"/>
</dbReference>
<keyword evidence="5 9" id="KW-0238">DNA-binding</keyword>
<comment type="subcellular location">
    <subcellularLocation>
        <location evidence="1 9">Nucleus</location>
    </subcellularLocation>
</comment>
<dbReference type="Pfam" id="PF02319">
    <property type="entry name" value="WHD_E2F_TDP"/>
    <property type="match status" value="2"/>
</dbReference>
<dbReference type="GO" id="GO:0000978">
    <property type="term" value="F:RNA polymerase II cis-regulatory region sequence-specific DNA binding"/>
    <property type="evidence" value="ECO:0007669"/>
    <property type="project" value="InterPro"/>
</dbReference>
<dbReference type="PANTHER" id="PTHR12081">
    <property type="entry name" value="TRANSCRIPTION FACTOR E2F"/>
    <property type="match status" value="1"/>
</dbReference>
<dbReference type="SMART" id="SM01372">
    <property type="entry name" value="E2F_TDP"/>
    <property type="match status" value="2"/>
</dbReference>
<keyword evidence="3" id="KW-0678">Repressor</keyword>
<evidence type="ECO:0000256" key="5">
    <source>
        <dbReference type="ARBA" id="ARBA00023125"/>
    </source>
</evidence>
<proteinExistence type="inferred from homology"/>
<feature type="domain" description="E2F/DP family winged-helix DNA-binding" evidence="10">
    <location>
        <begin position="22"/>
        <end position="87"/>
    </location>
</feature>
<keyword evidence="8" id="KW-0131">Cell cycle</keyword>
<comment type="similarity">
    <text evidence="2 9">Belongs to the E2F/DP family.</text>
</comment>
<keyword evidence="4 9" id="KW-0805">Transcription regulation</keyword>
<dbReference type="AlphaFoldDB" id="A0A2U1QB03"/>
<evidence type="ECO:0000313" key="11">
    <source>
        <dbReference type="EMBL" id="PWA95184.1"/>
    </source>
</evidence>
<dbReference type="FunFam" id="1.10.10.10:FF:000295">
    <property type="entry name" value="E2F transcription factor-like E2FE"/>
    <property type="match status" value="1"/>
</dbReference>
<evidence type="ECO:0000259" key="10">
    <source>
        <dbReference type="SMART" id="SM01372"/>
    </source>
</evidence>
<evidence type="ECO:0000256" key="2">
    <source>
        <dbReference type="ARBA" id="ARBA00010940"/>
    </source>
</evidence>
<reference evidence="11 12" key="1">
    <citation type="journal article" date="2018" name="Mol. Plant">
        <title>The genome of Artemisia annua provides insight into the evolution of Asteraceae family and artemisinin biosynthesis.</title>
        <authorList>
            <person name="Shen Q."/>
            <person name="Zhang L."/>
            <person name="Liao Z."/>
            <person name="Wang S."/>
            <person name="Yan T."/>
            <person name="Shi P."/>
            <person name="Liu M."/>
            <person name="Fu X."/>
            <person name="Pan Q."/>
            <person name="Wang Y."/>
            <person name="Lv Z."/>
            <person name="Lu X."/>
            <person name="Zhang F."/>
            <person name="Jiang W."/>
            <person name="Ma Y."/>
            <person name="Chen M."/>
            <person name="Hao X."/>
            <person name="Li L."/>
            <person name="Tang Y."/>
            <person name="Lv G."/>
            <person name="Zhou Y."/>
            <person name="Sun X."/>
            <person name="Brodelius P.E."/>
            <person name="Rose J.K.C."/>
            <person name="Tang K."/>
        </authorList>
    </citation>
    <scope>NUCLEOTIDE SEQUENCE [LARGE SCALE GENOMIC DNA]</scope>
    <source>
        <strain evidence="12">cv. Huhao1</strain>
        <tissue evidence="11">Leaf</tissue>
    </source>
</reference>
<feature type="domain" description="E2F/DP family winged-helix DNA-binding" evidence="10">
    <location>
        <begin position="153"/>
        <end position="233"/>
    </location>
</feature>
<evidence type="ECO:0000256" key="4">
    <source>
        <dbReference type="ARBA" id="ARBA00023015"/>
    </source>
</evidence>
<dbReference type="Proteomes" id="UP000245207">
    <property type="component" value="Unassembled WGS sequence"/>
</dbReference>
<evidence type="ECO:0000313" key="12">
    <source>
        <dbReference type="Proteomes" id="UP000245207"/>
    </source>
</evidence>
<keyword evidence="12" id="KW-1185">Reference proteome</keyword>
<dbReference type="Gene3D" id="1.10.10.10">
    <property type="entry name" value="Winged helix-like DNA-binding domain superfamily/Winged helix DNA-binding domain"/>
    <property type="match status" value="2"/>
</dbReference>
<dbReference type="InterPro" id="IPR036388">
    <property type="entry name" value="WH-like_DNA-bd_sf"/>
</dbReference>
<protein>
    <submittedName>
        <fullName evidence="11">DP-E2F-like 1</fullName>
    </submittedName>
</protein>
<evidence type="ECO:0000256" key="1">
    <source>
        <dbReference type="ARBA" id="ARBA00004123"/>
    </source>
</evidence>
<name>A0A2U1QB03_ARTAN</name>
<comment type="caution">
    <text evidence="11">The sequence shown here is derived from an EMBL/GenBank/DDBJ whole genome shotgun (WGS) entry which is preliminary data.</text>
</comment>
<dbReference type="GO" id="GO:0000981">
    <property type="term" value="F:DNA-binding transcription factor activity, RNA polymerase II-specific"/>
    <property type="evidence" value="ECO:0007669"/>
    <property type="project" value="TreeGrafter"/>
</dbReference>
<dbReference type="InterPro" id="IPR003316">
    <property type="entry name" value="E2F_WHTH_DNA-bd_dom"/>
</dbReference>
<evidence type="ECO:0000256" key="9">
    <source>
        <dbReference type="RuleBase" id="RU003796"/>
    </source>
</evidence>
<dbReference type="InterPro" id="IPR036390">
    <property type="entry name" value="WH_DNA-bd_sf"/>
</dbReference>
<evidence type="ECO:0000256" key="6">
    <source>
        <dbReference type="ARBA" id="ARBA00023163"/>
    </source>
</evidence>
<organism evidence="11 12">
    <name type="scientific">Artemisia annua</name>
    <name type="common">Sweet wormwood</name>
    <dbReference type="NCBI Taxonomy" id="35608"/>
    <lineage>
        <taxon>Eukaryota</taxon>
        <taxon>Viridiplantae</taxon>
        <taxon>Streptophyta</taxon>
        <taxon>Embryophyta</taxon>
        <taxon>Tracheophyta</taxon>
        <taxon>Spermatophyta</taxon>
        <taxon>Magnoliopsida</taxon>
        <taxon>eudicotyledons</taxon>
        <taxon>Gunneridae</taxon>
        <taxon>Pentapetalae</taxon>
        <taxon>asterids</taxon>
        <taxon>campanulids</taxon>
        <taxon>Asterales</taxon>
        <taxon>Asteraceae</taxon>
        <taxon>Asteroideae</taxon>
        <taxon>Anthemideae</taxon>
        <taxon>Artemisiinae</taxon>
        <taxon>Artemisia</taxon>
    </lineage>
</organism>
<sequence length="368" mass="41208">MALQTPSPAVPALGSGSTGYCRKQKSLGLLCSNFLSLYNRDGIETVGLDEAAARLGVERRRIYDIVNVLESVGVLVKKAKNTYYWKGLGAIQIALKQLKEEGFKNNDELTDAKPVKVSDDDDERFSNHRASLQKKEEYDAIQKADGLLKPENRKEKSLGLLTKNFLKLFLCTNMEMLSLDDAAKILLGDAHNPALTRTKVRRLYDIANVLSSMNFIEKTHHPETRKPAFRWVGMKGQTLSQTGTSSAIVNQDSKKRAFGTELTNICFKRSKLDSANHMTAHQDVKPLHLQGDRCNSDQGSGLTAPVSMLKYCDGESNKLKKTQDWESLAAAYRPQYQNQALRDLFVHYVDAWKSWYSEVAEMDPIGAI</sequence>
<dbReference type="EMBL" id="PKPP01000259">
    <property type="protein sequence ID" value="PWA95184.1"/>
    <property type="molecule type" value="Genomic_DNA"/>
</dbReference>
<gene>
    <name evidence="11" type="ORF">CTI12_AA052600</name>
</gene>
<dbReference type="PANTHER" id="PTHR12081:SF106">
    <property type="entry name" value="E2F TRANSCRIPTION FACTOR-LIKE E2FE"/>
    <property type="match status" value="1"/>
</dbReference>
<dbReference type="GO" id="GO:0090575">
    <property type="term" value="C:RNA polymerase II transcription regulator complex"/>
    <property type="evidence" value="ECO:0007669"/>
    <property type="project" value="TreeGrafter"/>
</dbReference>
<dbReference type="FunFam" id="1.10.10.10:FF:000073">
    <property type="entry name" value="E2F transcription factor 8"/>
    <property type="match status" value="1"/>
</dbReference>
<accession>A0A2U1QB03</accession>
<evidence type="ECO:0000256" key="7">
    <source>
        <dbReference type="ARBA" id="ARBA00023242"/>
    </source>
</evidence>
<keyword evidence="6 9" id="KW-0804">Transcription</keyword>
<keyword evidence="7 9" id="KW-0539">Nucleus</keyword>